<protein>
    <submittedName>
        <fullName evidence="2">Uncharacterized protein</fullName>
    </submittedName>
</protein>
<dbReference type="Pfam" id="PF19082">
    <property type="entry name" value="DUF5773"/>
    <property type="match status" value="1"/>
</dbReference>
<evidence type="ECO:0000313" key="2">
    <source>
        <dbReference type="EMBL" id="QHU03638.1"/>
    </source>
</evidence>
<keyword evidence="1" id="KW-0472">Membrane</keyword>
<evidence type="ECO:0000256" key="1">
    <source>
        <dbReference type="SAM" id="Phobius"/>
    </source>
</evidence>
<dbReference type="EMBL" id="MN740384">
    <property type="protein sequence ID" value="QHU03638.1"/>
    <property type="molecule type" value="Genomic_DNA"/>
</dbReference>
<keyword evidence="1" id="KW-0812">Transmembrane</keyword>
<dbReference type="AlphaFoldDB" id="A0A6C0JIL1"/>
<organism evidence="2">
    <name type="scientific">viral metagenome</name>
    <dbReference type="NCBI Taxonomy" id="1070528"/>
    <lineage>
        <taxon>unclassified sequences</taxon>
        <taxon>metagenomes</taxon>
        <taxon>organismal metagenomes</taxon>
    </lineage>
</organism>
<name>A0A6C0JIL1_9ZZZZ</name>
<sequence>MGFLDDARAFLDPGMSAAPETADPCEPLKEESEKILEMEDGPEKSAAISVGLQMIAAQDCEEQLGYYELVDEFCSRDSHFVGMQIGHGETCMDKDIHGDQAAIWCMRKDIDKDTGIENDYPRMKTRTDVCNERGLKSRWHSTNAKYCNLYPEDDWCRCYNVKENKKICYAVDEEGNPKKYGPKSKPAAGCNLFDSLEQNKVFYKDGYQVYKDNMHCTRNTCTRPTFQYIPEGAMSSCKPTYRMCDKDIDIINSSLGTIVIACNADMPESEKPDWWDEEGDGDDGWLSGYRSPPFDSFPLNKTPITEWPKEFDWEDDNVRYLTFYSIGSSVLCIIILIIIMKSLKKK</sequence>
<reference evidence="2" key="1">
    <citation type="journal article" date="2020" name="Nature">
        <title>Giant virus diversity and host interactions through global metagenomics.</title>
        <authorList>
            <person name="Schulz F."/>
            <person name="Roux S."/>
            <person name="Paez-Espino D."/>
            <person name="Jungbluth S."/>
            <person name="Walsh D.A."/>
            <person name="Denef V.J."/>
            <person name="McMahon K.D."/>
            <person name="Konstantinidis K.T."/>
            <person name="Eloe-Fadrosh E.A."/>
            <person name="Kyrpides N.C."/>
            <person name="Woyke T."/>
        </authorList>
    </citation>
    <scope>NUCLEOTIDE SEQUENCE</scope>
    <source>
        <strain evidence="2">GVMAG-M-3300027206-1</strain>
    </source>
</reference>
<keyword evidence="1" id="KW-1133">Transmembrane helix</keyword>
<feature type="transmembrane region" description="Helical" evidence="1">
    <location>
        <begin position="321"/>
        <end position="340"/>
    </location>
</feature>
<dbReference type="InterPro" id="IPR043922">
    <property type="entry name" value="DUF5773"/>
</dbReference>
<accession>A0A6C0JIL1</accession>
<proteinExistence type="predicted"/>